<dbReference type="KEGG" id="vg:80398076"/>
<protein>
    <submittedName>
        <fullName evidence="1">Coat protein</fullName>
    </submittedName>
</protein>
<dbReference type="GeneID" id="80398076"/>
<evidence type="ECO:0000313" key="1">
    <source>
        <dbReference type="EMBL" id="DAD52319.1"/>
    </source>
</evidence>
<dbReference type="Proteomes" id="UP000680695">
    <property type="component" value="Segment"/>
</dbReference>
<keyword evidence="2" id="KW-1185">Reference proteome</keyword>
<reference evidence="1" key="1">
    <citation type="submission" date="2020-09" db="EMBL/GenBank/DDBJ databases">
        <title>Leviviricetes taxonomy.</title>
        <authorList>
            <person name="Stockdale S.R."/>
            <person name="Callanan J."/>
            <person name="Adriaenssens E.M."/>
            <person name="Kuhn J.H."/>
            <person name="Rumnieks J."/>
            <person name="Shkoporov A."/>
            <person name="Draper L.A."/>
            <person name="Ross P."/>
            <person name="Hill C."/>
        </authorList>
    </citation>
    <scope>NUCLEOTIDE SEQUENCE</scope>
</reference>
<proteinExistence type="predicted"/>
<dbReference type="GO" id="GO:0019028">
    <property type="term" value="C:viral capsid"/>
    <property type="evidence" value="ECO:0007669"/>
    <property type="project" value="UniProtKB-KW"/>
</dbReference>
<dbReference type="EMBL" id="BK014069">
    <property type="protein sequence ID" value="DAD52319.1"/>
    <property type="molecule type" value="Genomic_RNA"/>
</dbReference>
<name>A0A8S5L4P5_9VIRU</name>
<organism evidence="1 2">
    <name type="scientific">ssRNA phage SRR6960799_23</name>
    <dbReference type="NCBI Taxonomy" id="2786580"/>
    <lineage>
        <taxon>Viruses</taxon>
        <taxon>Riboviria</taxon>
        <taxon>Orthornavirae</taxon>
        <taxon>Lenarviricota</taxon>
        <taxon>Leviviricetes</taxon>
        <taxon>Norzivirales</taxon>
        <taxon>Fiersviridae</taxon>
        <taxon>Lohngkovirus</taxon>
        <taxon>Lohngkovirus caenenecus</taxon>
        <taxon>Brudgevirus caenenecus</taxon>
    </lineage>
</organism>
<evidence type="ECO:0000313" key="2">
    <source>
        <dbReference type="Proteomes" id="UP000680695"/>
    </source>
</evidence>
<accession>A0A8S5L4P5</accession>
<dbReference type="RefSeq" id="YP_010769145.1">
    <property type="nucleotide sequence ID" value="NC_073890.1"/>
</dbReference>
<sequence length="134" mass="14272">MPDMANITVKAANGSTDVVYDKCTPSAGDSVPAIWRATAAGTSANTRPELRMTSQDVGQGSSFRRTRLTFRYPWSVTDANLGITTVKDYIQVNRDIVAPKGCPSAIVDEAVAQFANLNDSSLIVTSDQVGFAPT</sequence>
<keyword evidence="1" id="KW-0167">Capsid protein</keyword>
<gene>
    <name evidence="1" type="primary">SRR6960799_23_2</name>
</gene>
<keyword evidence="1" id="KW-0946">Virion</keyword>